<reference evidence="2 4" key="1">
    <citation type="journal article" date="2015" name="Int. J. Syst. Evol. Microbiol.">
        <title>Complete genome sequence of Salinicoccus halodurans H3B36, isolated from the Qaidam Basin in China.</title>
        <authorList>
            <person name="Jiang K."/>
            <person name="Xue Y."/>
            <person name="Ma Y."/>
        </authorList>
    </citation>
    <scope>NUCLEOTIDE SEQUENCE [LARGE SCALE GENOMIC DNA]</scope>
    <source>
        <strain evidence="2 4">H3B36</strain>
    </source>
</reference>
<dbReference type="InterPro" id="IPR051908">
    <property type="entry name" value="Ribosomal_N-acetyltransferase"/>
</dbReference>
<gene>
    <name evidence="2" type="ORF">AAT16_08145</name>
    <name evidence="3" type="ORF">SAMN05216235_2523</name>
</gene>
<dbReference type="Gene3D" id="3.40.630.30">
    <property type="match status" value="1"/>
</dbReference>
<evidence type="ECO:0000313" key="4">
    <source>
        <dbReference type="Proteomes" id="UP000034029"/>
    </source>
</evidence>
<evidence type="ECO:0000313" key="2">
    <source>
        <dbReference type="EMBL" id="AKG74204.1"/>
    </source>
</evidence>
<dbReference type="GO" id="GO:0005737">
    <property type="term" value="C:cytoplasm"/>
    <property type="evidence" value="ECO:0007669"/>
    <property type="project" value="TreeGrafter"/>
</dbReference>
<name>A0A0F7HM92_9STAP</name>
<proteinExistence type="predicted"/>
<dbReference type="AlphaFoldDB" id="A0A0F7HM92"/>
<dbReference type="PANTHER" id="PTHR43441">
    <property type="entry name" value="RIBOSOMAL-PROTEIN-SERINE ACETYLTRANSFERASE"/>
    <property type="match status" value="1"/>
</dbReference>
<dbReference type="EMBL" id="CP011366">
    <property type="protein sequence ID" value="AKG74204.1"/>
    <property type="molecule type" value="Genomic_DNA"/>
</dbReference>
<dbReference type="SUPFAM" id="SSF55729">
    <property type="entry name" value="Acyl-CoA N-acyltransferases (Nat)"/>
    <property type="match status" value="1"/>
</dbReference>
<dbReference type="EMBL" id="FOTB01000006">
    <property type="protein sequence ID" value="SFK93028.1"/>
    <property type="molecule type" value="Genomic_DNA"/>
</dbReference>
<reference evidence="3 5" key="3">
    <citation type="submission" date="2016-10" db="EMBL/GenBank/DDBJ databases">
        <authorList>
            <person name="Varghese N."/>
            <person name="Submissions S."/>
        </authorList>
    </citation>
    <scope>NUCLEOTIDE SEQUENCE [LARGE SCALE GENOMIC DNA]</scope>
    <source>
        <strain evidence="3 5">CGMCC 1.6501</strain>
    </source>
</reference>
<evidence type="ECO:0000259" key="1">
    <source>
        <dbReference type="PROSITE" id="PS51186"/>
    </source>
</evidence>
<dbReference type="InterPro" id="IPR000182">
    <property type="entry name" value="GNAT_dom"/>
</dbReference>
<dbReference type="Proteomes" id="UP000183090">
    <property type="component" value="Unassembled WGS sequence"/>
</dbReference>
<feature type="domain" description="N-acetyltransferase" evidence="1">
    <location>
        <begin position="24"/>
        <end position="178"/>
    </location>
</feature>
<dbReference type="Pfam" id="PF13302">
    <property type="entry name" value="Acetyltransf_3"/>
    <property type="match status" value="1"/>
</dbReference>
<dbReference type="GO" id="GO:0008999">
    <property type="term" value="F:protein-N-terminal-alanine acetyltransferase activity"/>
    <property type="evidence" value="ECO:0007669"/>
    <property type="project" value="TreeGrafter"/>
</dbReference>
<dbReference type="KEGG" id="shv:AAT16_08145"/>
<sequence>MTIIRIDDEIELRIVQMEERFKLFETVDKNRAHLKKWLPWVDYSTSPDSYVTVIQAWQENIDRGTGLEVAIFYKGELSGMTGFNMIAPGQGRAQIGYWISKEAEGKGVVKRSVKGLIDYGFDNLELNRIEIICGDKNYKSRAIPESFGFVHESTMAEYEFLYDHYHDCIMYRMLKKDWVTQPK</sequence>
<dbReference type="RefSeq" id="WP_046790386.1">
    <property type="nucleotide sequence ID" value="NZ_CP011366.1"/>
</dbReference>
<evidence type="ECO:0000313" key="3">
    <source>
        <dbReference type="EMBL" id="SFK93028.1"/>
    </source>
</evidence>
<dbReference type="PROSITE" id="PS51186">
    <property type="entry name" value="GNAT"/>
    <property type="match status" value="1"/>
</dbReference>
<dbReference type="InterPro" id="IPR016181">
    <property type="entry name" value="Acyl_CoA_acyltransferase"/>
</dbReference>
<protein>
    <submittedName>
        <fullName evidence="3">Ribosomal-protein-serine acetyltransferase</fullName>
    </submittedName>
</protein>
<reference evidence="4" key="2">
    <citation type="submission" date="2015-04" db="EMBL/GenBank/DDBJ databases">
        <title>Complete genome sequence of Salinicoccus halodurans strain H3B36, isolated from the Qaidam basin of China.</title>
        <authorList>
            <person name="Ma Y."/>
            <person name="Jiang K."/>
            <person name="Xue Y."/>
        </authorList>
    </citation>
    <scope>NUCLEOTIDE SEQUENCE [LARGE SCALE GENOMIC DNA]</scope>
    <source>
        <strain evidence="4">H3B36</strain>
    </source>
</reference>
<evidence type="ECO:0000313" key="5">
    <source>
        <dbReference type="Proteomes" id="UP000183090"/>
    </source>
</evidence>
<dbReference type="GO" id="GO:1990189">
    <property type="term" value="F:protein N-terminal-serine acetyltransferase activity"/>
    <property type="evidence" value="ECO:0007669"/>
    <property type="project" value="TreeGrafter"/>
</dbReference>
<keyword evidence="4" id="KW-1185">Reference proteome</keyword>
<organism evidence="3 5">
    <name type="scientific">Salinicoccus halodurans</name>
    <dbReference type="NCBI Taxonomy" id="407035"/>
    <lineage>
        <taxon>Bacteria</taxon>
        <taxon>Bacillati</taxon>
        <taxon>Bacillota</taxon>
        <taxon>Bacilli</taxon>
        <taxon>Bacillales</taxon>
        <taxon>Staphylococcaceae</taxon>
        <taxon>Salinicoccus</taxon>
    </lineage>
</organism>
<dbReference type="PANTHER" id="PTHR43441:SF12">
    <property type="entry name" value="RIBOSOMAL N-ACETYLTRANSFERASE YDAF-RELATED"/>
    <property type="match status" value="1"/>
</dbReference>
<dbReference type="OrthoDB" id="9784707at2"/>
<dbReference type="Proteomes" id="UP000034029">
    <property type="component" value="Chromosome"/>
</dbReference>
<accession>A0A0F7HM92</accession>